<dbReference type="Gene3D" id="3.40.50.1000">
    <property type="entry name" value="HAD superfamily/HAD-like"/>
    <property type="match status" value="1"/>
</dbReference>
<dbReference type="InterPro" id="IPR036412">
    <property type="entry name" value="HAD-like_sf"/>
</dbReference>
<proteinExistence type="inferred from homology"/>
<gene>
    <name evidence="9" type="ORF">HKX69_31725</name>
</gene>
<dbReference type="AlphaFoldDB" id="A0A6M4PSA6"/>
<keyword evidence="6" id="KW-0119">Carbohydrate metabolism</keyword>
<dbReference type="InterPro" id="IPR006439">
    <property type="entry name" value="HAD-SF_hydro_IA"/>
</dbReference>
<evidence type="ECO:0000256" key="8">
    <source>
        <dbReference type="SAM" id="MobiDB-lite"/>
    </source>
</evidence>
<evidence type="ECO:0000256" key="7">
    <source>
        <dbReference type="ARBA" id="ARBA00031828"/>
    </source>
</evidence>
<dbReference type="NCBIfam" id="TIGR01662">
    <property type="entry name" value="HAD-SF-IIIA"/>
    <property type="match status" value="1"/>
</dbReference>
<dbReference type="InterPro" id="IPR004446">
    <property type="entry name" value="Heptose_bisP_phosphatase"/>
</dbReference>
<dbReference type="EMBL" id="CP053189">
    <property type="protein sequence ID" value="QJS13509.1"/>
    <property type="molecule type" value="Genomic_DNA"/>
</dbReference>
<dbReference type="GO" id="GO:0016791">
    <property type="term" value="F:phosphatase activity"/>
    <property type="evidence" value="ECO:0007669"/>
    <property type="project" value="InterPro"/>
</dbReference>
<dbReference type="NCBIfam" id="TIGR01509">
    <property type="entry name" value="HAD-SF-IA-v3"/>
    <property type="match status" value="1"/>
</dbReference>
<evidence type="ECO:0000256" key="1">
    <source>
        <dbReference type="ARBA" id="ARBA00004496"/>
    </source>
</evidence>
<dbReference type="Pfam" id="PF13242">
    <property type="entry name" value="Hydrolase_like"/>
    <property type="match status" value="1"/>
</dbReference>
<comment type="subcellular location">
    <subcellularLocation>
        <location evidence="1">Cytoplasm</location>
    </subcellularLocation>
</comment>
<comment type="similarity">
    <text evidence="2">Belongs to the GmhB family.</text>
</comment>
<sequence>MNRLSAVLFDRDGTLVVDVPYNGDPDRVRLMPGAAAAVALARSAGLPTGVVSNQSGIGRGLLTVDQVVRVNERADELLGGLDTWVFCPHGPDAGCACRKPRPGLIRTAAARLGVPPDECLVIGDIAADVLAARAAGARGVLVPNAATAPAEVERFATESAPDPLTAVRAALTEAGLSPPRRPPRTPPARTAPASGAMSWSREGTAVVSEGRWSRVRNAASPAGTRPPSDRAPLVSGARRPYAPGEAASRGPLPPVPEGATSKGSSPSAPGEAAACRASWSGSGEAAACRASWSGSGEAAAYRASWSGSGEAAAYRASSSGSGAVPPGGPASGRWSA</sequence>
<dbReference type="SUPFAM" id="SSF56784">
    <property type="entry name" value="HAD-like"/>
    <property type="match status" value="1"/>
</dbReference>
<evidence type="ECO:0000256" key="3">
    <source>
        <dbReference type="ARBA" id="ARBA00022490"/>
    </source>
</evidence>
<feature type="compositionally biased region" description="Low complexity" evidence="8">
    <location>
        <begin position="311"/>
        <end position="324"/>
    </location>
</feature>
<keyword evidence="10" id="KW-1185">Reference proteome</keyword>
<accession>A0A6M4PSA6</accession>
<keyword evidence="3" id="KW-0963">Cytoplasm</keyword>
<keyword evidence="5 9" id="KW-0378">Hydrolase</keyword>
<dbReference type="GO" id="GO:0005737">
    <property type="term" value="C:cytoplasm"/>
    <property type="evidence" value="ECO:0007669"/>
    <property type="project" value="UniProtKB-SubCell"/>
</dbReference>
<evidence type="ECO:0000256" key="2">
    <source>
        <dbReference type="ARBA" id="ARBA00005628"/>
    </source>
</evidence>
<name>A0A6M4PSA6_9ACTN</name>
<keyword evidence="4" id="KW-0479">Metal-binding</keyword>
<dbReference type="RefSeq" id="WP_171158907.1">
    <property type="nucleotide sequence ID" value="NZ_CP053189.1"/>
</dbReference>
<protein>
    <recommendedName>
        <fullName evidence="7">D,D-heptose 1,7-bisphosphate phosphatase</fullName>
    </recommendedName>
</protein>
<evidence type="ECO:0000256" key="4">
    <source>
        <dbReference type="ARBA" id="ARBA00022723"/>
    </source>
</evidence>
<dbReference type="Proteomes" id="UP000502641">
    <property type="component" value="Chromosome"/>
</dbReference>
<feature type="region of interest" description="Disordered" evidence="8">
    <location>
        <begin position="173"/>
        <end position="280"/>
    </location>
</feature>
<reference evidence="9 10" key="1">
    <citation type="submission" date="2020-05" db="EMBL/GenBank/DDBJ databases">
        <authorList>
            <person name="Li K."/>
        </authorList>
    </citation>
    <scope>NUCLEOTIDE SEQUENCE [LARGE SCALE GENOMIC DNA]</scope>
    <source>
        <strain evidence="10">jing01</strain>
    </source>
</reference>
<organism evidence="9 10">
    <name type="scientific">Streptomyces argyrophylli</name>
    <dbReference type="NCBI Taxonomy" id="2726118"/>
    <lineage>
        <taxon>Bacteria</taxon>
        <taxon>Bacillati</taxon>
        <taxon>Actinomycetota</taxon>
        <taxon>Actinomycetes</taxon>
        <taxon>Kitasatosporales</taxon>
        <taxon>Streptomycetaceae</taxon>
        <taxon>Streptomyces</taxon>
    </lineage>
</organism>
<dbReference type="KEGG" id="sarg:HKX69_31725"/>
<evidence type="ECO:0000313" key="9">
    <source>
        <dbReference type="EMBL" id="QJS13509.1"/>
    </source>
</evidence>
<dbReference type="PANTHER" id="PTHR42891">
    <property type="entry name" value="D-GLYCERO-BETA-D-MANNO-HEPTOSE-1,7-BISPHOSPHATE 7-PHOSPHATASE"/>
    <property type="match status" value="1"/>
</dbReference>
<dbReference type="GO" id="GO:0046872">
    <property type="term" value="F:metal ion binding"/>
    <property type="evidence" value="ECO:0007669"/>
    <property type="project" value="UniProtKB-KW"/>
</dbReference>
<feature type="compositionally biased region" description="Low complexity" evidence="8">
    <location>
        <begin position="261"/>
        <end position="274"/>
    </location>
</feature>
<dbReference type="GO" id="GO:0005975">
    <property type="term" value="P:carbohydrate metabolic process"/>
    <property type="evidence" value="ECO:0007669"/>
    <property type="project" value="InterPro"/>
</dbReference>
<evidence type="ECO:0000313" key="10">
    <source>
        <dbReference type="Proteomes" id="UP000502641"/>
    </source>
</evidence>
<dbReference type="PANTHER" id="PTHR42891:SF1">
    <property type="entry name" value="D-GLYCERO-BETA-D-MANNO-HEPTOSE-1,7-BISPHOSPHATE 7-PHOSPHATASE"/>
    <property type="match status" value="1"/>
</dbReference>
<evidence type="ECO:0000256" key="5">
    <source>
        <dbReference type="ARBA" id="ARBA00022801"/>
    </source>
</evidence>
<dbReference type="InterPro" id="IPR023214">
    <property type="entry name" value="HAD_sf"/>
</dbReference>
<dbReference type="InterPro" id="IPR006549">
    <property type="entry name" value="HAD-SF_hydro_IIIA"/>
</dbReference>
<evidence type="ECO:0000256" key="6">
    <source>
        <dbReference type="ARBA" id="ARBA00023277"/>
    </source>
</evidence>
<dbReference type="NCBIfam" id="TIGR01656">
    <property type="entry name" value="Histidinol-ppas"/>
    <property type="match status" value="1"/>
</dbReference>
<feature type="region of interest" description="Disordered" evidence="8">
    <location>
        <begin position="311"/>
        <end position="336"/>
    </location>
</feature>
<dbReference type="InterPro" id="IPR006543">
    <property type="entry name" value="Histidinol-phos"/>
</dbReference>